<dbReference type="OrthoDB" id="6077919at2759"/>
<dbReference type="SMART" id="SM00868">
    <property type="entry name" value="zf-AD"/>
    <property type="match status" value="1"/>
</dbReference>
<feature type="binding site" evidence="11">
    <location>
        <position position="7"/>
    </location>
    <ligand>
        <name>Zn(2+)</name>
        <dbReference type="ChEBI" id="CHEBI:29105"/>
    </ligand>
</feature>
<dbReference type="SUPFAM" id="SSF57716">
    <property type="entry name" value="Glucocorticoid receptor-like (DNA-binding domain)"/>
    <property type="match status" value="1"/>
</dbReference>
<dbReference type="Gene3D" id="3.30.160.60">
    <property type="entry name" value="Classic Zinc Finger"/>
    <property type="match status" value="7"/>
</dbReference>
<comment type="subcellular location">
    <subcellularLocation>
        <location evidence="1">Nucleus</location>
    </subcellularLocation>
</comment>
<keyword evidence="3" id="KW-0677">Repeat</keyword>
<dbReference type="AlphaFoldDB" id="A0A0M3QVY8"/>
<dbReference type="InterPro" id="IPR050331">
    <property type="entry name" value="Zinc_finger"/>
</dbReference>
<dbReference type="Pfam" id="PF00096">
    <property type="entry name" value="zf-C2H2"/>
    <property type="match status" value="4"/>
</dbReference>
<dbReference type="Gene3D" id="3.40.1800.20">
    <property type="match status" value="1"/>
</dbReference>
<evidence type="ECO:0000256" key="5">
    <source>
        <dbReference type="ARBA" id="ARBA00022833"/>
    </source>
</evidence>
<feature type="binding site" evidence="11">
    <location>
        <position position="52"/>
    </location>
    <ligand>
        <name>Zn(2+)</name>
        <dbReference type="ChEBI" id="CHEBI:29105"/>
    </ligand>
</feature>
<feature type="domain" description="C2H2-type" evidence="13">
    <location>
        <begin position="375"/>
        <end position="402"/>
    </location>
</feature>
<proteinExistence type="predicted"/>
<keyword evidence="4 10" id="KW-0863">Zinc-finger</keyword>
<evidence type="ECO:0000256" key="3">
    <source>
        <dbReference type="ARBA" id="ARBA00022737"/>
    </source>
</evidence>
<dbReference type="Pfam" id="PF07776">
    <property type="entry name" value="zf-AD"/>
    <property type="match status" value="1"/>
</dbReference>
<feature type="binding site" evidence="11">
    <location>
        <position position="10"/>
    </location>
    <ligand>
        <name>Zn(2+)</name>
        <dbReference type="ChEBI" id="CHEBI:29105"/>
    </ligand>
</feature>
<evidence type="ECO:0000256" key="12">
    <source>
        <dbReference type="SAM" id="MobiDB-lite"/>
    </source>
</evidence>
<evidence type="ECO:0000256" key="6">
    <source>
        <dbReference type="ARBA" id="ARBA00023015"/>
    </source>
</evidence>
<feature type="compositionally biased region" description="Acidic residues" evidence="12">
    <location>
        <begin position="153"/>
        <end position="169"/>
    </location>
</feature>
<protein>
    <submittedName>
        <fullName evidence="15">Maker650</fullName>
    </submittedName>
</protein>
<feature type="domain" description="C2H2-type" evidence="13">
    <location>
        <begin position="318"/>
        <end position="345"/>
    </location>
</feature>
<evidence type="ECO:0000256" key="8">
    <source>
        <dbReference type="ARBA" id="ARBA00023163"/>
    </source>
</evidence>
<feature type="compositionally biased region" description="Acidic residues" evidence="12">
    <location>
        <begin position="132"/>
        <end position="145"/>
    </location>
</feature>
<evidence type="ECO:0000256" key="9">
    <source>
        <dbReference type="ARBA" id="ARBA00023242"/>
    </source>
</evidence>
<feature type="domain" description="C2H2-type" evidence="13">
    <location>
        <begin position="224"/>
        <end position="254"/>
    </location>
</feature>
<feature type="domain" description="C2H2-type" evidence="13">
    <location>
        <begin position="197"/>
        <end position="219"/>
    </location>
</feature>
<keyword evidence="5 11" id="KW-0862">Zinc</keyword>
<dbReference type="FunFam" id="3.30.160.60:FF:000446">
    <property type="entry name" value="Zinc finger protein"/>
    <property type="match status" value="2"/>
</dbReference>
<keyword evidence="8" id="KW-0804">Transcription</keyword>
<dbReference type="GO" id="GO:0005634">
    <property type="term" value="C:nucleus"/>
    <property type="evidence" value="ECO:0007669"/>
    <property type="project" value="UniProtKB-SubCell"/>
</dbReference>
<feature type="domain" description="C2H2-type" evidence="13">
    <location>
        <begin position="288"/>
        <end position="317"/>
    </location>
</feature>
<dbReference type="EMBL" id="CP012525">
    <property type="protein sequence ID" value="ALC43223.1"/>
    <property type="molecule type" value="Genomic_DNA"/>
</dbReference>
<keyword evidence="9" id="KW-0539">Nucleus</keyword>
<evidence type="ECO:0000313" key="16">
    <source>
        <dbReference type="Proteomes" id="UP000494163"/>
    </source>
</evidence>
<evidence type="ECO:0000256" key="7">
    <source>
        <dbReference type="ARBA" id="ARBA00023125"/>
    </source>
</evidence>
<reference evidence="15 16" key="1">
    <citation type="submission" date="2015-08" db="EMBL/GenBank/DDBJ databases">
        <title>Ancestral chromatin configuration constrains chromatin evolution on differentiating sex chromosomes in Drosophila.</title>
        <authorList>
            <person name="Zhou Q."/>
            <person name="Bachtrog D."/>
        </authorList>
    </citation>
    <scope>NUCLEOTIDE SEQUENCE [LARGE SCALE GENOMIC DNA]</scope>
    <source>
        <tissue evidence="15">Whole larvae</tissue>
    </source>
</reference>
<dbReference type="FunFam" id="3.30.160.60:FF:000557">
    <property type="entry name" value="zinc finger and SCAN domain-containing protein 29"/>
    <property type="match status" value="1"/>
</dbReference>
<accession>A0A0M3QVY8</accession>
<dbReference type="InterPro" id="IPR036236">
    <property type="entry name" value="Znf_C2H2_sf"/>
</dbReference>
<dbReference type="GO" id="GO:0008270">
    <property type="term" value="F:zinc ion binding"/>
    <property type="evidence" value="ECO:0007669"/>
    <property type="project" value="UniProtKB-UniRule"/>
</dbReference>
<feature type="binding site" evidence="11">
    <location>
        <position position="55"/>
    </location>
    <ligand>
        <name>Zn(2+)</name>
        <dbReference type="ChEBI" id="CHEBI:29105"/>
    </ligand>
</feature>
<evidence type="ECO:0000256" key="4">
    <source>
        <dbReference type="ARBA" id="ARBA00022771"/>
    </source>
</evidence>
<dbReference type="Proteomes" id="UP000494163">
    <property type="component" value="Chromosome 3L"/>
</dbReference>
<feature type="domain" description="C2H2-type" evidence="13">
    <location>
        <begin position="403"/>
        <end position="430"/>
    </location>
</feature>
<dbReference type="PANTHER" id="PTHR16515">
    <property type="entry name" value="PR DOMAIN ZINC FINGER PROTEIN"/>
    <property type="match status" value="1"/>
</dbReference>
<dbReference type="GO" id="GO:0003677">
    <property type="term" value="F:DNA binding"/>
    <property type="evidence" value="ECO:0007669"/>
    <property type="project" value="UniProtKB-KW"/>
</dbReference>
<feature type="domain" description="ZAD" evidence="14">
    <location>
        <begin position="5"/>
        <end position="79"/>
    </location>
</feature>
<dbReference type="PROSITE" id="PS00028">
    <property type="entry name" value="ZINC_FINGER_C2H2_1"/>
    <property type="match status" value="7"/>
</dbReference>
<organism evidence="15 16">
    <name type="scientific">Drosophila busckii</name>
    <name type="common">Fruit fly</name>
    <dbReference type="NCBI Taxonomy" id="30019"/>
    <lineage>
        <taxon>Eukaryota</taxon>
        <taxon>Metazoa</taxon>
        <taxon>Ecdysozoa</taxon>
        <taxon>Arthropoda</taxon>
        <taxon>Hexapoda</taxon>
        <taxon>Insecta</taxon>
        <taxon>Pterygota</taxon>
        <taxon>Neoptera</taxon>
        <taxon>Endopterygota</taxon>
        <taxon>Diptera</taxon>
        <taxon>Brachycera</taxon>
        <taxon>Muscomorpha</taxon>
        <taxon>Ephydroidea</taxon>
        <taxon>Drosophilidae</taxon>
        <taxon>Drosophila</taxon>
    </lineage>
</organism>
<feature type="region of interest" description="Disordered" evidence="12">
    <location>
        <begin position="128"/>
        <end position="169"/>
    </location>
</feature>
<gene>
    <name evidence="15" type="ORF">Dbus_chr3Lg389</name>
</gene>
<dbReference type="SMART" id="SM00355">
    <property type="entry name" value="ZnF_C2H2"/>
    <property type="match status" value="8"/>
</dbReference>
<evidence type="ECO:0000313" key="15">
    <source>
        <dbReference type="EMBL" id="ALC43223.1"/>
    </source>
</evidence>
<evidence type="ECO:0000256" key="1">
    <source>
        <dbReference type="ARBA" id="ARBA00004123"/>
    </source>
</evidence>
<feature type="domain" description="C2H2-type" evidence="13">
    <location>
        <begin position="346"/>
        <end position="374"/>
    </location>
</feature>
<evidence type="ECO:0000256" key="10">
    <source>
        <dbReference type="PROSITE-ProRule" id="PRU00042"/>
    </source>
</evidence>
<keyword evidence="2 11" id="KW-0479">Metal-binding</keyword>
<dbReference type="InterPro" id="IPR012934">
    <property type="entry name" value="Znf_AD"/>
</dbReference>
<dbReference type="SUPFAM" id="SSF57667">
    <property type="entry name" value="beta-beta-alpha zinc fingers"/>
    <property type="match status" value="4"/>
</dbReference>
<dbReference type="GO" id="GO:0010468">
    <property type="term" value="P:regulation of gene expression"/>
    <property type="evidence" value="ECO:0007669"/>
    <property type="project" value="TreeGrafter"/>
</dbReference>
<name>A0A0M3QVY8_DROBS</name>
<evidence type="ECO:0000259" key="13">
    <source>
        <dbReference type="PROSITE" id="PS50157"/>
    </source>
</evidence>
<sequence length="462" mass="53281">MASVNKCRACISSLDESIMNYDMKKIPVLAQKFVSCTDLIVSEDEPLPTVLCQDCFDQLEQLYKFRAKCIAADTMWRREMLAFCDEVELESIVELEIEEEPQPASPVEVTELELPVVSEAEIEVIDIKAESDMDEGEPPSDDDANLDSLETKSDEDDADADETCSQEDTVEMEVLELNAEPEGEPESKSEEPKMKIYKCDFCSVQFLDLNRLHTHHRQHGVMPFPCPEPDCDRGYSHKHSLKLHIRKAHNNGKEPKPHVCEFCGKMFDTMSVLKNHRFTHKDKSELPHHCEEENCDRRFATKQLLKVHMMRHAGIKNYTCSFCGVQKTTRTELKIHLNYHTLEKSYSCSICGKILYSSSNLSKHMRKVHEQGQKYECSYCGRTFTQHDIRDQHELIHTGEKPHECEECGKRFRQKSALRTHAKIHKRKAAEKAAGPSEKVVKKEVILDVKDEFENEEYLHIE</sequence>
<dbReference type="PANTHER" id="PTHR16515:SF49">
    <property type="entry name" value="GASTRULA ZINC FINGER PROTEIN XLCGF49.1-LIKE-RELATED"/>
    <property type="match status" value="1"/>
</dbReference>
<dbReference type="InterPro" id="IPR013087">
    <property type="entry name" value="Znf_C2H2_type"/>
</dbReference>
<dbReference type="PROSITE" id="PS50157">
    <property type="entry name" value="ZINC_FINGER_C2H2_2"/>
    <property type="match status" value="8"/>
</dbReference>
<evidence type="ECO:0000256" key="2">
    <source>
        <dbReference type="ARBA" id="ARBA00022723"/>
    </source>
</evidence>
<feature type="domain" description="C2H2-type" evidence="13">
    <location>
        <begin position="258"/>
        <end position="285"/>
    </location>
</feature>
<dbReference type="OMA" id="WRMEILA"/>
<keyword evidence="7" id="KW-0238">DNA-binding</keyword>
<dbReference type="PROSITE" id="PS51915">
    <property type="entry name" value="ZAD"/>
    <property type="match status" value="1"/>
</dbReference>
<keyword evidence="6" id="KW-0805">Transcription regulation</keyword>
<dbReference type="SMR" id="A0A0M3QVY8"/>
<keyword evidence="16" id="KW-1185">Reference proteome</keyword>
<evidence type="ECO:0000259" key="14">
    <source>
        <dbReference type="PROSITE" id="PS51915"/>
    </source>
</evidence>
<evidence type="ECO:0000256" key="11">
    <source>
        <dbReference type="PROSITE-ProRule" id="PRU01263"/>
    </source>
</evidence>